<dbReference type="AlphaFoldDB" id="A0A2S9TGG3"/>
<proteinExistence type="predicted"/>
<reference evidence="1 2" key="1">
    <citation type="submission" date="2017-09" db="EMBL/GenBank/DDBJ databases">
        <title>Reassesment of A. cryaerophilus.</title>
        <authorList>
            <person name="Perez-Cataluna A."/>
            <person name="Collado L."/>
            <person name="Salgado O."/>
            <person name="Lefinanco V."/>
            <person name="Figueras M.J."/>
        </authorList>
    </citation>
    <scope>NUCLEOTIDE SEQUENCE [LARGE SCALE GENOMIC DNA]</scope>
    <source>
        <strain evidence="1 2">LMG 9065</strain>
    </source>
</reference>
<evidence type="ECO:0000313" key="1">
    <source>
        <dbReference type="EMBL" id="PRM97926.1"/>
    </source>
</evidence>
<comment type="caution">
    <text evidence="1">The sequence shown here is derived from an EMBL/GenBank/DDBJ whole genome shotgun (WGS) entry which is preliminary data.</text>
</comment>
<dbReference type="EMBL" id="NXGI01000007">
    <property type="protein sequence ID" value="PRM97926.1"/>
    <property type="molecule type" value="Genomic_DNA"/>
</dbReference>
<dbReference type="Proteomes" id="UP000239151">
    <property type="component" value="Unassembled WGS sequence"/>
</dbReference>
<accession>A0A2S9TGG3</accession>
<protein>
    <submittedName>
        <fullName evidence="1">Uncharacterized protein</fullName>
    </submittedName>
</protein>
<sequence>MGARFEGYKGGSGVWVITNPSDKTLDDDGTFSDIKFIVHNGGDFGNRNVTIKTFTKDGTASENNDFVNITLKDSRPEGDKDGNGTDVLPDFTLNPLEKDIFEDMGRENGDLNGNLLLGNLFDVNSYTVSNPVDNGYNWAVTFTDIPADSEVIGLNGRSVYSYKETVDSVEKTYYVVSGTTSTAVTPDDIKNELNNVQILLPKDVNSKQDAPLKSDFNITGTISVTKGGSSYQSGEAKIEDREIAPVTDAMTVTITANSINEDGTSNININLSNPSDGSKTELGDTISITVIENWKDIADGGGTNGTLTVPAGYKISSTSTDLNGNKVYNIQKDPISDFSVGDINGLTYTPASNRDGEVKFEVSVKNNEKESSVTLDSKGDKTITVAPVIDTVLEFSTVVATGTEDLALVGLANPLKVTITASGGADALVITDKSETLGNIVLDKIPNGMTVWYMDGGNLKMATNIGTSTESYTLNPNGDNTNVGVNKWLIPTVGSNVIPEIYINAPENWAGTFDFDVKLSVYEQNLATPVGQQITATGTIAAVADGVTIAPTQVNGSVFSWVALQLNANMKDVDGSEVMNLELTGLSASSQFRIKDGAVLNGTQAVWDATNSKWTITGIKYDEINKIQFTNDKKVDSVGIKAWTQELDADGKPFSTDVKSTEGDATFKLELGNASTSNFILGKDINIDFSAIDNEQLKNLTIIDLRVDGKNELLNLKLEDILDMGKKENDGKINLEILGTNQDKVSFADSANWTKANEVNQDGFWEYTNTDSSVKVQIKPEIEQPL</sequence>
<organism evidence="1 2">
    <name type="scientific">Aliarcobacter cryaerophilus</name>
    <dbReference type="NCBI Taxonomy" id="28198"/>
    <lineage>
        <taxon>Bacteria</taxon>
        <taxon>Pseudomonadati</taxon>
        <taxon>Campylobacterota</taxon>
        <taxon>Epsilonproteobacteria</taxon>
        <taxon>Campylobacterales</taxon>
        <taxon>Arcobacteraceae</taxon>
        <taxon>Aliarcobacter</taxon>
    </lineage>
</organism>
<gene>
    <name evidence="1" type="ORF">CJ670_04460</name>
</gene>
<evidence type="ECO:0000313" key="2">
    <source>
        <dbReference type="Proteomes" id="UP000239151"/>
    </source>
</evidence>
<name>A0A2S9TGG3_9BACT</name>